<protein>
    <recommendedName>
        <fullName evidence="3">Peptidase A2 domain-containing protein</fullName>
    </recommendedName>
</protein>
<reference evidence="1 2" key="1">
    <citation type="submission" date="2024-09" db="EMBL/GenBank/DDBJ databases">
        <title>Genome sequencing and assembly of Phytophthora oleae, isolate VK10A, causative agent of rot of olive drupes.</title>
        <authorList>
            <person name="Conti Taguali S."/>
            <person name="Riolo M."/>
            <person name="La Spada F."/>
            <person name="Cacciola S.O."/>
            <person name="Dionisio G."/>
        </authorList>
    </citation>
    <scope>NUCLEOTIDE SEQUENCE [LARGE SCALE GENOMIC DNA]</scope>
    <source>
        <strain evidence="1 2">VK10A</strain>
    </source>
</reference>
<dbReference type="Proteomes" id="UP001632037">
    <property type="component" value="Unassembled WGS sequence"/>
</dbReference>
<evidence type="ECO:0000313" key="2">
    <source>
        <dbReference type="Proteomes" id="UP001632037"/>
    </source>
</evidence>
<organism evidence="1 2">
    <name type="scientific">Phytophthora oleae</name>
    <dbReference type="NCBI Taxonomy" id="2107226"/>
    <lineage>
        <taxon>Eukaryota</taxon>
        <taxon>Sar</taxon>
        <taxon>Stramenopiles</taxon>
        <taxon>Oomycota</taxon>
        <taxon>Peronosporomycetes</taxon>
        <taxon>Peronosporales</taxon>
        <taxon>Peronosporaceae</taxon>
        <taxon>Phytophthora</taxon>
    </lineage>
</organism>
<dbReference type="EMBL" id="JBIMZQ010000060">
    <property type="protein sequence ID" value="KAL3657830.1"/>
    <property type="molecule type" value="Genomic_DNA"/>
</dbReference>
<name>A0ABD3EV29_9STRA</name>
<sequence>MPFCVDSGAEVCAIGSEHVQRLMKFDPPVEITGVDKGLTATTFGGQELTAIGQVQLNVKLNTAAGPVNLVKTIKCLVVDE</sequence>
<comment type="caution">
    <text evidence="1">The sequence shown here is derived from an EMBL/GenBank/DDBJ whole genome shotgun (WGS) entry which is preliminary data.</text>
</comment>
<accession>A0ABD3EV29</accession>
<evidence type="ECO:0008006" key="3">
    <source>
        <dbReference type="Google" id="ProtNLM"/>
    </source>
</evidence>
<keyword evidence="2" id="KW-1185">Reference proteome</keyword>
<dbReference type="AlphaFoldDB" id="A0ABD3EV29"/>
<proteinExistence type="predicted"/>
<gene>
    <name evidence="1" type="ORF">V7S43_017209</name>
</gene>
<evidence type="ECO:0000313" key="1">
    <source>
        <dbReference type="EMBL" id="KAL3657830.1"/>
    </source>
</evidence>